<dbReference type="GO" id="GO:0002161">
    <property type="term" value="F:aminoacyl-tRNA deacylase activity"/>
    <property type="evidence" value="ECO:0007669"/>
    <property type="project" value="InterPro"/>
</dbReference>
<evidence type="ECO:0000313" key="2">
    <source>
        <dbReference type="EMBL" id="PRY43365.1"/>
    </source>
</evidence>
<sequence length="208" mass="21772">MLTQRQGQADFRARSGRMGDVWTIAGTLNPVPALDRPDLLADPVVAALRSLDPSDAARCAVAEIDPTLADTAEFCDFYGSPLTASANCVVVAGKRGDVVRYAACVVLATTRADVNGVVRRRLDARRASFAPMDDAVSLSGMAYGGITPIGLPTDWPVLLSPEVAAAPELVVGSGVRHSKILVPGDVLAKLPGAEVLTDLARPVVMEPK</sequence>
<feature type="domain" description="YbaK/aminoacyl-tRNA synthetase-associated" evidence="1">
    <location>
        <begin position="66"/>
        <end position="189"/>
    </location>
</feature>
<accession>A0A2T0TCI1</accession>
<proteinExistence type="predicted"/>
<name>A0A2T0TCI1_9PSEU</name>
<protein>
    <submittedName>
        <fullName evidence="2">Prolyl-tRNA editing enzyme YbaK/EbsC (Cys-tRNA(Pro) deacylase)</fullName>
    </submittedName>
</protein>
<organism evidence="2 3">
    <name type="scientific">Umezawaea tangerina</name>
    <dbReference type="NCBI Taxonomy" id="84725"/>
    <lineage>
        <taxon>Bacteria</taxon>
        <taxon>Bacillati</taxon>
        <taxon>Actinomycetota</taxon>
        <taxon>Actinomycetes</taxon>
        <taxon>Pseudonocardiales</taxon>
        <taxon>Pseudonocardiaceae</taxon>
        <taxon>Umezawaea</taxon>
    </lineage>
</organism>
<keyword evidence="3" id="KW-1185">Reference proteome</keyword>
<evidence type="ECO:0000259" key="1">
    <source>
        <dbReference type="Pfam" id="PF04073"/>
    </source>
</evidence>
<dbReference type="Pfam" id="PF04073">
    <property type="entry name" value="tRNA_edit"/>
    <property type="match status" value="1"/>
</dbReference>
<comment type="caution">
    <text evidence="2">The sequence shown here is derived from an EMBL/GenBank/DDBJ whole genome shotgun (WGS) entry which is preliminary data.</text>
</comment>
<evidence type="ECO:0000313" key="3">
    <source>
        <dbReference type="Proteomes" id="UP000239494"/>
    </source>
</evidence>
<dbReference type="EMBL" id="PVTF01000003">
    <property type="protein sequence ID" value="PRY43365.1"/>
    <property type="molecule type" value="Genomic_DNA"/>
</dbReference>
<dbReference type="Proteomes" id="UP000239494">
    <property type="component" value="Unassembled WGS sequence"/>
</dbReference>
<dbReference type="AlphaFoldDB" id="A0A2T0TCI1"/>
<dbReference type="InterPro" id="IPR036754">
    <property type="entry name" value="YbaK/aa-tRNA-synt-asso_dom_sf"/>
</dbReference>
<dbReference type="InterPro" id="IPR007214">
    <property type="entry name" value="YbaK/aa-tRNA-synth-assoc-dom"/>
</dbReference>
<dbReference type="CDD" id="cd04939">
    <property type="entry name" value="PA2301"/>
    <property type="match status" value="1"/>
</dbReference>
<reference evidence="2 3" key="1">
    <citation type="submission" date="2018-03" db="EMBL/GenBank/DDBJ databases">
        <title>Genomic Encyclopedia of Archaeal and Bacterial Type Strains, Phase II (KMG-II): from individual species to whole genera.</title>
        <authorList>
            <person name="Goeker M."/>
        </authorList>
    </citation>
    <scope>NUCLEOTIDE SEQUENCE [LARGE SCALE GENOMIC DNA]</scope>
    <source>
        <strain evidence="2 3">DSM 44720</strain>
    </source>
</reference>
<dbReference type="Gene3D" id="3.90.960.10">
    <property type="entry name" value="YbaK/aminoacyl-tRNA synthetase-associated domain"/>
    <property type="match status" value="1"/>
</dbReference>
<dbReference type="SUPFAM" id="SSF55826">
    <property type="entry name" value="YbaK/ProRS associated domain"/>
    <property type="match status" value="1"/>
</dbReference>
<gene>
    <name evidence="2" type="ORF">CLV43_103108</name>
</gene>